<dbReference type="AlphaFoldDB" id="A0A948THD0"/>
<reference evidence="15" key="1">
    <citation type="journal article" date="2021" name="PeerJ">
        <title>Extensive microbial diversity within the chicken gut microbiome revealed by metagenomics and culture.</title>
        <authorList>
            <person name="Gilroy R."/>
            <person name="Ravi A."/>
            <person name="Getino M."/>
            <person name="Pursley I."/>
            <person name="Horton D.L."/>
            <person name="Alikhan N.F."/>
            <person name="Baker D."/>
            <person name="Gharbi K."/>
            <person name="Hall N."/>
            <person name="Watson M."/>
            <person name="Adriaenssens E.M."/>
            <person name="Foster-Nyarko E."/>
            <person name="Jarju S."/>
            <person name="Secka A."/>
            <person name="Antonio M."/>
            <person name="Oren A."/>
            <person name="Chaudhuri R.R."/>
            <person name="La Ragione R."/>
            <person name="Hildebrand F."/>
            <person name="Pallen M.J."/>
        </authorList>
    </citation>
    <scope>NUCLEOTIDE SEQUENCE</scope>
    <source>
        <strain evidence="15">378</strain>
    </source>
</reference>
<evidence type="ECO:0000256" key="7">
    <source>
        <dbReference type="ARBA" id="ARBA00012414"/>
    </source>
</evidence>
<dbReference type="EC" id="3.5.4.19" evidence="8"/>
<comment type="similarity">
    <text evidence="6">In the N-terminal section; belongs to the PRA-CH family.</text>
</comment>
<evidence type="ECO:0000256" key="9">
    <source>
        <dbReference type="ARBA" id="ARBA00017720"/>
    </source>
</evidence>
<comment type="pathway">
    <text evidence="3">Amino-acid biosynthesis; L-histidine biosynthesis; L-histidine from 5-phospho-alpha-D-ribose 1-diphosphate: step 3/9.</text>
</comment>
<evidence type="ECO:0000256" key="1">
    <source>
        <dbReference type="ARBA" id="ARBA00000024"/>
    </source>
</evidence>
<evidence type="ECO:0000256" key="5">
    <source>
        <dbReference type="ARBA" id="ARBA00007731"/>
    </source>
</evidence>
<sequence>MREFCHGFEKVSELDFKKGNGLIPAVVQNAQDGQVLMLGYMNEEALNKTLETHLVTFYSRDRQKLWTKGEESHNYLHLRGITCDCDKDTLLVLALPDGPTCHKGTKSCFDESPMADATVKYLAQQKGLL</sequence>
<keyword evidence="13" id="KW-0368">Histidine biosynthesis</keyword>
<dbReference type="Pfam" id="PF01502">
    <property type="entry name" value="PRA-CH"/>
    <property type="match status" value="1"/>
</dbReference>
<protein>
    <recommendedName>
        <fullName evidence="9">Histidine biosynthesis bifunctional protein HisIE</fullName>
        <ecNumber evidence="8">3.5.4.19</ecNumber>
        <ecNumber evidence="7">3.6.1.31</ecNumber>
    </recommendedName>
</protein>
<comment type="pathway">
    <text evidence="4">Amino-acid biosynthesis; L-histidine biosynthesis; L-histidine from 5-phospho-alpha-D-ribose 1-diphosphate: step 2/9.</text>
</comment>
<evidence type="ECO:0000313" key="16">
    <source>
        <dbReference type="Proteomes" id="UP000733611"/>
    </source>
</evidence>
<dbReference type="GO" id="GO:0000105">
    <property type="term" value="P:L-histidine biosynthetic process"/>
    <property type="evidence" value="ECO:0007669"/>
    <property type="project" value="UniProtKB-KW"/>
</dbReference>
<evidence type="ECO:0000256" key="2">
    <source>
        <dbReference type="ARBA" id="ARBA00001460"/>
    </source>
</evidence>
<evidence type="ECO:0000256" key="13">
    <source>
        <dbReference type="ARBA" id="ARBA00023102"/>
    </source>
</evidence>
<accession>A0A948THD0</accession>
<comment type="catalytic activity">
    <reaction evidence="1">
        <text>1-(5-phospho-beta-D-ribosyl)-5'-AMP + H2O = 1-(5-phospho-beta-D-ribosyl)-5-[(5-phospho-beta-D-ribosylamino)methylideneamino]imidazole-4-carboxamide</text>
        <dbReference type="Rhea" id="RHEA:20049"/>
        <dbReference type="ChEBI" id="CHEBI:15377"/>
        <dbReference type="ChEBI" id="CHEBI:58435"/>
        <dbReference type="ChEBI" id="CHEBI:59457"/>
        <dbReference type="EC" id="3.5.4.19"/>
    </reaction>
</comment>
<evidence type="ECO:0000313" key="15">
    <source>
        <dbReference type="EMBL" id="MBU3844939.1"/>
    </source>
</evidence>
<evidence type="ECO:0000256" key="3">
    <source>
        <dbReference type="ARBA" id="ARBA00005169"/>
    </source>
</evidence>
<keyword evidence="12 15" id="KW-0378">Hydrolase</keyword>
<reference evidence="15" key="2">
    <citation type="submission" date="2021-04" db="EMBL/GenBank/DDBJ databases">
        <authorList>
            <person name="Gilroy R."/>
        </authorList>
    </citation>
    <scope>NUCLEOTIDE SEQUENCE</scope>
    <source>
        <strain evidence="15">378</strain>
    </source>
</reference>
<dbReference type="PANTHER" id="PTHR42945:SF9">
    <property type="entry name" value="HISTIDINE BIOSYNTHESIS BIFUNCTIONAL PROTEIN HISIE"/>
    <property type="match status" value="1"/>
</dbReference>
<dbReference type="NCBIfam" id="NF000768">
    <property type="entry name" value="PRK00051.1"/>
    <property type="match status" value="1"/>
</dbReference>
<gene>
    <name evidence="15" type="primary">hisI</name>
    <name evidence="15" type="ORF">H9847_08790</name>
</gene>
<dbReference type="PANTHER" id="PTHR42945">
    <property type="entry name" value="HISTIDINE BIOSYNTHESIS BIFUNCTIONAL PROTEIN"/>
    <property type="match status" value="1"/>
</dbReference>
<keyword evidence="11" id="KW-0028">Amino-acid biosynthesis</keyword>
<organism evidence="15 16">
    <name type="scientific">Candidatus Anaerobiospirillum pullicola</name>
    <dbReference type="NCBI Taxonomy" id="2838451"/>
    <lineage>
        <taxon>Bacteria</taxon>
        <taxon>Pseudomonadati</taxon>
        <taxon>Pseudomonadota</taxon>
        <taxon>Gammaproteobacteria</taxon>
        <taxon>Aeromonadales</taxon>
        <taxon>Succinivibrionaceae</taxon>
        <taxon>Anaerobiospirillum</taxon>
    </lineage>
</organism>
<comment type="similarity">
    <text evidence="5">In the C-terminal section; belongs to the PRA-PH family.</text>
</comment>
<dbReference type="FunFam" id="3.10.20.810:FF:000001">
    <property type="entry name" value="Histidine biosynthesis bifunctional protein HisIE"/>
    <property type="match status" value="1"/>
</dbReference>
<proteinExistence type="inferred from homology"/>
<evidence type="ECO:0000256" key="12">
    <source>
        <dbReference type="ARBA" id="ARBA00022801"/>
    </source>
</evidence>
<keyword evidence="10" id="KW-0963">Cytoplasm</keyword>
<dbReference type="InterPro" id="IPR038019">
    <property type="entry name" value="PRib_AMP_CycHydrolase_sf"/>
</dbReference>
<evidence type="ECO:0000256" key="8">
    <source>
        <dbReference type="ARBA" id="ARBA00012721"/>
    </source>
</evidence>
<evidence type="ECO:0000259" key="14">
    <source>
        <dbReference type="Pfam" id="PF01502"/>
    </source>
</evidence>
<feature type="domain" description="Phosphoribosyl-AMP cyclohydrolase" evidence="14">
    <location>
        <begin position="37"/>
        <end position="109"/>
    </location>
</feature>
<comment type="catalytic activity">
    <reaction evidence="2">
        <text>1-(5-phospho-beta-D-ribosyl)-ATP + H2O = 1-(5-phospho-beta-D-ribosyl)-5'-AMP + diphosphate + H(+)</text>
        <dbReference type="Rhea" id="RHEA:22828"/>
        <dbReference type="ChEBI" id="CHEBI:15377"/>
        <dbReference type="ChEBI" id="CHEBI:15378"/>
        <dbReference type="ChEBI" id="CHEBI:33019"/>
        <dbReference type="ChEBI" id="CHEBI:59457"/>
        <dbReference type="ChEBI" id="CHEBI:73183"/>
        <dbReference type="EC" id="3.6.1.31"/>
    </reaction>
</comment>
<name>A0A948THD0_9GAMM</name>
<comment type="caution">
    <text evidence="15">The sequence shown here is derived from an EMBL/GenBank/DDBJ whole genome shotgun (WGS) entry which is preliminary data.</text>
</comment>
<dbReference type="Proteomes" id="UP000733611">
    <property type="component" value="Unassembled WGS sequence"/>
</dbReference>
<dbReference type="GO" id="GO:0004635">
    <property type="term" value="F:phosphoribosyl-AMP cyclohydrolase activity"/>
    <property type="evidence" value="ECO:0007669"/>
    <property type="project" value="UniProtKB-EC"/>
</dbReference>
<evidence type="ECO:0000256" key="4">
    <source>
        <dbReference type="ARBA" id="ARBA00005204"/>
    </source>
</evidence>
<dbReference type="EMBL" id="JAHLFE010000184">
    <property type="protein sequence ID" value="MBU3844939.1"/>
    <property type="molecule type" value="Genomic_DNA"/>
</dbReference>
<dbReference type="EC" id="3.6.1.31" evidence="7"/>
<dbReference type="InterPro" id="IPR002496">
    <property type="entry name" value="PRib_AMP_CycHydrolase_dom"/>
</dbReference>
<dbReference type="SUPFAM" id="SSF141734">
    <property type="entry name" value="HisI-like"/>
    <property type="match status" value="1"/>
</dbReference>
<evidence type="ECO:0000256" key="6">
    <source>
        <dbReference type="ARBA" id="ARBA00008299"/>
    </source>
</evidence>
<dbReference type="Gene3D" id="3.10.20.810">
    <property type="entry name" value="Phosphoribosyl-AMP cyclohydrolase"/>
    <property type="match status" value="1"/>
</dbReference>
<evidence type="ECO:0000256" key="10">
    <source>
        <dbReference type="ARBA" id="ARBA00022490"/>
    </source>
</evidence>
<evidence type="ECO:0000256" key="11">
    <source>
        <dbReference type="ARBA" id="ARBA00022605"/>
    </source>
</evidence>
<dbReference type="GO" id="GO:0004636">
    <property type="term" value="F:phosphoribosyl-ATP diphosphatase activity"/>
    <property type="evidence" value="ECO:0007669"/>
    <property type="project" value="UniProtKB-EC"/>
</dbReference>